<evidence type="ECO:0000313" key="2">
    <source>
        <dbReference type="EMBL" id="APZ92085.1"/>
    </source>
</evidence>
<evidence type="ECO:0000313" key="3">
    <source>
        <dbReference type="Proteomes" id="UP000187735"/>
    </source>
</evidence>
<dbReference type="Proteomes" id="UP000187735">
    <property type="component" value="Chromosome"/>
</dbReference>
<evidence type="ECO:0000256" key="1">
    <source>
        <dbReference type="SAM" id="SignalP"/>
    </source>
</evidence>
<name>A0A1P8WDD2_9PLAN</name>
<feature type="chain" id="PRO_5013383616" description="Carboxypeptidase regulatory-like domain-containing protein" evidence="1">
    <location>
        <begin position="21"/>
        <end position="183"/>
    </location>
</feature>
<dbReference type="SUPFAM" id="SSF49452">
    <property type="entry name" value="Starch-binding domain-like"/>
    <property type="match status" value="1"/>
</dbReference>
<reference evidence="2 3" key="1">
    <citation type="journal article" date="2016" name="Front. Microbiol.">
        <title>Fuerstia marisgermanicae gen. nov., sp. nov., an Unusual Member of the Phylum Planctomycetes from the German Wadden Sea.</title>
        <authorList>
            <person name="Kohn T."/>
            <person name="Heuer A."/>
            <person name="Jogler M."/>
            <person name="Vollmers J."/>
            <person name="Boedeker C."/>
            <person name="Bunk B."/>
            <person name="Rast P."/>
            <person name="Borchert D."/>
            <person name="Glockner I."/>
            <person name="Freese H.M."/>
            <person name="Klenk H.P."/>
            <person name="Overmann J."/>
            <person name="Kaster A.K."/>
            <person name="Rohde M."/>
            <person name="Wiegand S."/>
            <person name="Jogler C."/>
        </authorList>
    </citation>
    <scope>NUCLEOTIDE SEQUENCE [LARGE SCALE GENOMIC DNA]</scope>
    <source>
        <strain evidence="2 3">NH11</strain>
    </source>
</reference>
<dbReference type="InterPro" id="IPR013784">
    <property type="entry name" value="Carb-bd-like_fold"/>
</dbReference>
<keyword evidence="3" id="KW-1185">Reference proteome</keyword>
<keyword evidence="1" id="KW-0732">Signal</keyword>
<dbReference type="KEGG" id="fmr:Fuma_01689"/>
<dbReference type="GO" id="GO:0030246">
    <property type="term" value="F:carbohydrate binding"/>
    <property type="evidence" value="ECO:0007669"/>
    <property type="project" value="InterPro"/>
</dbReference>
<gene>
    <name evidence="2" type="ORF">Fuma_01689</name>
</gene>
<sequence precursor="true">MYRPALVMLLAACITSFAHGSDAGPAGKLDSRIGAGEKADRFELLNVELSPQGTLQGRVLDAAGKSLTGVTVGVRIQSAQNKSAVPALAKTDADGRFSFAISHGSVCVLQTGEWLYPIRTWRHGTAPPKSVKDVALVVSDKPIVRGQSNRVRRMSTGQKYGVAAAALGGVAAYMALSRDNVSE</sequence>
<accession>A0A1P8WDD2</accession>
<proteinExistence type="predicted"/>
<dbReference type="OrthoDB" id="284841at2"/>
<dbReference type="RefSeq" id="WP_145944057.1">
    <property type="nucleotide sequence ID" value="NZ_CP017641.1"/>
</dbReference>
<feature type="signal peptide" evidence="1">
    <location>
        <begin position="1"/>
        <end position="20"/>
    </location>
</feature>
<dbReference type="AlphaFoldDB" id="A0A1P8WDD2"/>
<organism evidence="2 3">
    <name type="scientific">Fuerstiella marisgermanici</name>
    <dbReference type="NCBI Taxonomy" id="1891926"/>
    <lineage>
        <taxon>Bacteria</taxon>
        <taxon>Pseudomonadati</taxon>
        <taxon>Planctomycetota</taxon>
        <taxon>Planctomycetia</taxon>
        <taxon>Planctomycetales</taxon>
        <taxon>Planctomycetaceae</taxon>
        <taxon>Fuerstiella</taxon>
    </lineage>
</organism>
<protein>
    <recommendedName>
        <fullName evidence="4">Carboxypeptidase regulatory-like domain-containing protein</fullName>
    </recommendedName>
</protein>
<evidence type="ECO:0008006" key="4">
    <source>
        <dbReference type="Google" id="ProtNLM"/>
    </source>
</evidence>
<dbReference type="EMBL" id="CP017641">
    <property type="protein sequence ID" value="APZ92085.1"/>
    <property type="molecule type" value="Genomic_DNA"/>
</dbReference>